<gene>
    <name evidence="1" type="ORF">SAMN05216167_12225</name>
</gene>
<dbReference type="Gene3D" id="2.40.128.140">
    <property type="entry name" value="Outer membrane protein"/>
    <property type="match status" value="1"/>
</dbReference>
<dbReference type="Pfam" id="PF09982">
    <property type="entry name" value="LpxR"/>
    <property type="match status" value="1"/>
</dbReference>
<dbReference type="STRING" id="662367.SAMN05216167_12225"/>
<reference evidence="1 2" key="1">
    <citation type="submission" date="2016-10" db="EMBL/GenBank/DDBJ databases">
        <authorList>
            <person name="de Groot N.N."/>
        </authorList>
    </citation>
    <scope>NUCLEOTIDE SEQUENCE [LARGE SCALE GENOMIC DNA]</scope>
    <source>
        <strain evidence="1 2">DSM 26130</strain>
    </source>
</reference>
<dbReference type="AlphaFoldDB" id="A0A1I2EH25"/>
<evidence type="ECO:0008006" key="3">
    <source>
        <dbReference type="Google" id="ProtNLM"/>
    </source>
</evidence>
<organism evidence="1 2">
    <name type="scientific">Spirosoma endophyticum</name>
    <dbReference type="NCBI Taxonomy" id="662367"/>
    <lineage>
        <taxon>Bacteria</taxon>
        <taxon>Pseudomonadati</taxon>
        <taxon>Bacteroidota</taxon>
        <taxon>Cytophagia</taxon>
        <taxon>Cytophagales</taxon>
        <taxon>Cytophagaceae</taxon>
        <taxon>Spirosoma</taxon>
    </lineage>
</organism>
<keyword evidence="2" id="KW-1185">Reference proteome</keyword>
<evidence type="ECO:0000313" key="1">
    <source>
        <dbReference type="EMBL" id="SFE92262.1"/>
    </source>
</evidence>
<dbReference type="OrthoDB" id="622552at2"/>
<dbReference type="RefSeq" id="WP_093833269.1">
    <property type="nucleotide sequence ID" value="NZ_FOLQ01000022.1"/>
</dbReference>
<protein>
    <recommendedName>
        <fullName evidence="3">Lipid A deacylase LpxR family protein</fullName>
    </recommendedName>
</protein>
<name>A0A1I2EH25_9BACT</name>
<dbReference type="InterPro" id="IPR018707">
    <property type="entry name" value="LpxR"/>
</dbReference>
<evidence type="ECO:0000313" key="2">
    <source>
        <dbReference type="Proteomes" id="UP000198598"/>
    </source>
</evidence>
<sequence>MSCPINFVLRLVILCCFTYCGYSQQHPYELKVTSENDNYCLQFHDGYYTNGLFLTLNYLPNRLNKRITDANKLTKITSSYQLGQLIFTPGSIGPAITVDLIDRPFAGYLFAEKGMTFFYKKGHVLKTSVAVGVVGKDALAEQSQLFIHRTFDLIKPKGWNYQVKNEIGVNLQGQYWHELIPDSWRKTWLNVHATSQVTIGNTFTNASAGFLFQVGRFARPDQSSLFNARIDRVQAPTQKTTELYGFFHPSYQYQLYNATVEGGLFSSNAGAILSPLRHWGYRNDIGFVFSQARWTLQVVYSFKQRETARMRQNEQYVGLTTAYRFGQ</sequence>
<dbReference type="Proteomes" id="UP000198598">
    <property type="component" value="Unassembled WGS sequence"/>
</dbReference>
<accession>A0A1I2EH25</accession>
<dbReference type="EMBL" id="FOLQ01000022">
    <property type="protein sequence ID" value="SFE92262.1"/>
    <property type="molecule type" value="Genomic_DNA"/>
</dbReference>
<proteinExistence type="predicted"/>
<dbReference type="InterPro" id="IPR037107">
    <property type="entry name" value="Put_OMP_sf"/>
</dbReference>